<dbReference type="NCBIfam" id="TIGR00017">
    <property type="entry name" value="cmk"/>
    <property type="match status" value="1"/>
</dbReference>
<dbReference type="GO" id="GO:0015949">
    <property type="term" value="P:nucleobase-containing small molecule interconversion"/>
    <property type="evidence" value="ECO:0007669"/>
    <property type="project" value="TreeGrafter"/>
</dbReference>
<evidence type="ECO:0000313" key="11">
    <source>
        <dbReference type="Proteomes" id="UP000502179"/>
    </source>
</evidence>
<name>A0A6G7PZT2_9BACT</name>
<evidence type="ECO:0000256" key="6">
    <source>
        <dbReference type="ARBA" id="ARBA00047615"/>
    </source>
</evidence>
<keyword evidence="4 8" id="KW-0418">Kinase</keyword>
<evidence type="ECO:0000256" key="3">
    <source>
        <dbReference type="ARBA" id="ARBA00022741"/>
    </source>
</evidence>
<dbReference type="GO" id="GO:0005829">
    <property type="term" value="C:cytosol"/>
    <property type="evidence" value="ECO:0007669"/>
    <property type="project" value="TreeGrafter"/>
</dbReference>
<evidence type="ECO:0000256" key="4">
    <source>
        <dbReference type="ARBA" id="ARBA00022777"/>
    </source>
</evidence>
<dbReference type="PANTHER" id="PTHR21299:SF2">
    <property type="entry name" value="CYTIDYLATE KINASE"/>
    <property type="match status" value="1"/>
</dbReference>
<evidence type="ECO:0000256" key="7">
    <source>
        <dbReference type="ARBA" id="ARBA00048478"/>
    </source>
</evidence>
<evidence type="ECO:0000256" key="2">
    <source>
        <dbReference type="ARBA" id="ARBA00022679"/>
    </source>
</evidence>
<dbReference type="HAMAP" id="MF_00238">
    <property type="entry name" value="Cytidyl_kinase_type1"/>
    <property type="match status" value="1"/>
</dbReference>
<dbReference type="PANTHER" id="PTHR21299">
    <property type="entry name" value="CYTIDYLATE KINASE/PANTOATE-BETA-ALANINE LIGASE"/>
    <property type="match status" value="1"/>
</dbReference>
<reference evidence="10 11" key="1">
    <citation type="submission" date="2020-02" db="EMBL/GenBank/DDBJ databases">
        <title>Genome analysis of Thermosulfuriphilus ammonigenes ST65T, an anaerobic thermophilic chemolithoautotrophic bacterium isolated from a deep-sea hydrothermal vent.</title>
        <authorList>
            <person name="Slobodkina G."/>
            <person name="Allioux M."/>
            <person name="Merkel A."/>
            <person name="Alain K."/>
            <person name="Jebbar M."/>
            <person name="Slobodkin A."/>
        </authorList>
    </citation>
    <scope>NUCLEOTIDE SEQUENCE [LARGE SCALE GENOMIC DNA]</scope>
    <source>
        <strain evidence="10 11">ST65</strain>
    </source>
</reference>
<proteinExistence type="inferred from homology"/>
<comment type="catalytic activity">
    <reaction evidence="7 8">
        <text>CMP + ATP = CDP + ADP</text>
        <dbReference type="Rhea" id="RHEA:11600"/>
        <dbReference type="ChEBI" id="CHEBI:30616"/>
        <dbReference type="ChEBI" id="CHEBI:58069"/>
        <dbReference type="ChEBI" id="CHEBI:60377"/>
        <dbReference type="ChEBI" id="CHEBI:456216"/>
        <dbReference type="EC" id="2.7.4.25"/>
    </reaction>
</comment>
<dbReference type="InterPro" id="IPR027417">
    <property type="entry name" value="P-loop_NTPase"/>
</dbReference>
<organism evidence="10 11">
    <name type="scientific">Thermosulfuriphilus ammonigenes</name>
    <dbReference type="NCBI Taxonomy" id="1936021"/>
    <lineage>
        <taxon>Bacteria</taxon>
        <taxon>Pseudomonadati</taxon>
        <taxon>Thermodesulfobacteriota</taxon>
        <taxon>Thermodesulfobacteria</taxon>
        <taxon>Thermodesulfobacteriales</taxon>
        <taxon>Thermodesulfobacteriaceae</taxon>
        <taxon>Thermosulfuriphilus</taxon>
    </lineage>
</organism>
<evidence type="ECO:0000256" key="5">
    <source>
        <dbReference type="ARBA" id="ARBA00022840"/>
    </source>
</evidence>
<dbReference type="GO" id="GO:0006220">
    <property type="term" value="P:pyrimidine nucleotide metabolic process"/>
    <property type="evidence" value="ECO:0007669"/>
    <property type="project" value="UniProtKB-UniRule"/>
</dbReference>
<keyword evidence="2 8" id="KW-0808">Transferase</keyword>
<dbReference type="EMBL" id="CP048877">
    <property type="protein sequence ID" value="QIJ72913.1"/>
    <property type="molecule type" value="Genomic_DNA"/>
</dbReference>
<evidence type="ECO:0000256" key="1">
    <source>
        <dbReference type="ARBA" id="ARBA00009427"/>
    </source>
</evidence>
<keyword evidence="3 8" id="KW-0547">Nucleotide-binding</keyword>
<feature type="domain" description="Cytidylate kinase" evidence="9">
    <location>
        <begin position="3"/>
        <end position="216"/>
    </location>
</feature>
<dbReference type="InterPro" id="IPR011994">
    <property type="entry name" value="Cytidylate_kinase_dom"/>
</dbReference>
<dbReference type="GO" id="GO:0036431">
    <property type="term" value="F:dCMP kinase activity"/>
    <property type="evidence" value="ECO:0007669"/>
    <property type="project" value="InterPro"/>
</dbReference>
<dbReference type="Pfam" id="PF02224">
    <property type="entry name" value="Cytidylate_kin"/>
    <property type="match status" value="1"/>
</dbReference>
<keyword evidence="8" id="KW-0963">Cytoplasm</keyword>
<dbReference type="GO" id="GO:0005524">
    <property type="term" value="F:ATP binding"/>
    <property type="evidence" value="ECO:0007669"/>
    <property type="project" value="UniProtKB-UniRule"/>
</dbReference>
<dbReference type="SUPFAM" id="SSF52540">
    <property type="entry name" value="P-loop containing nucleoside triphosphate hydrolases"/>
    <property type="match status" value="1"/>
</dbReference>
<dbReference type="KEGG" id="tav:G4V39_10845"/>
<dbReference type="Proteomes" id="UP000502179">
    <property type="component" value="Chromosome"/>
</dbReference>
<evidence type="ECO:0000313" key="10">
    <source>
        <dbReference type="EMBL" id="QIJ72913.1"/>
    </source>
</evidence>
<comment type="catalytic activity">
    <reaction evidence="6 8">
        <text>dCMP + ATP = dCDP + ADP</text>
        <dbReference type="Rhea" id="RHEA:25094"/>
        <dbReference type="ChEBI" id="CHEBI:30616"/>
        <dbReference type="ChEBI" id="CHEBI:57566"/>
        <dbReference type="ChEBI" id="CHEBI:58593"/>
        <dbReference type="ChEBI" id="CHEBI:456216"/>
        <dbReference type="EC" id="2.7.4.25"/>
    </reaction>
</comment>
<evidence type="ECO:0000259" key="9">
    <source>
        <dbReference type="Pfam" id="PF02224"/>
    </source>
</evidence>
<comment type="subcellular location">
    <subcellularLocation>
        <location evidence="8">Cytoplasm</location>
    </subcellularLocation>
</comment>
<evidence type="ECO:0000256" key="8">
    <source>
        <dbReference type="HAMAP-Rule" id="MF_00238"/>
    </source>
</evidence>
<dbReference type="EC" id="2.7.4.25" evidence="8"/>
<sequence>MVITIDGPSGAGKSTVARLLAQRLGYTYLDTGAMYRAVGLAALRVGIDPGSQEAVSSILDGLRLELRPGQQGAAVFLNGEDVTNQIRTPEVSLAASKVSAHPQVRAYLTELQRQMGQKGGIVAEGRDTGTVVFPEAEAKFFITASDEERARRRWLELKQRGEEISYEEVLRQQRLRDKNDSCRRLAPLKPAPEAVIIDTTGLKIEEVLEQILRLIEEKIPSFCKLSS</sequence>
<keyword evidence="11" id="KW-1185">Reference proteome</keyword>
<accession>A0A6G7PZT2</accession>
<feature type="binding site" evidence="8">
    <location>
        <begin position="7"/>
        <end position="15"/>
    </location>
    <ligand>
        <name>ATP</name>
        <dbReference type="ChEBI" id="CHEBI:30616"/>
    </ligand>
</feature>
<protein>
    <recommendedName>
        <fullName evidence="8">Cytidylate kinase</fullName>
        <shortName evidence="8">CK</shortName>
        <ecNumber evidence="8">2.7.4.25</ecNumber>
    </recommendedName>
    <alternativeName>
        <fullName evidence="8">Cytidine monophosphate kinase</fullName>
        <shortName evidence="8">CMP kinase</shortName>
    </alternativeName>
</protein>
<dbReference type="InterPro" id="IPR003136">
    <property type="entry name" value="Cytidylate_kin"/>
</dbReference>
<dbReference type="CDD" id="cd02020">
    <property type="entry name" value="CMPK"/>
    <property type="match status" value="1"/>
</dbReference>
<comment type="similarity">
    <text evidence="1 8">Belongs to the cytidylate kinase family. Type 1 subfamily.</text>
</comment>
<dbReference type="AlphaFoldDB" id="A0A6G7PZT2"/>
<keyword evidence="5 8" id="KW-0067">ATP-binding</keyword>
<gene>
    <name evidence="8" type="primary">cmk</name>
    <name evidence="10" type="ORF">G4V39_10845</name>
</gene>
<dbReference type="Gene3D" id="3.40.50.300">
    <property type="entry name" value="P-loop containing nucleotide triphosphate hydrolases"/>
    <property type="match status" value="1"/>
</dbReference>